<dbReference type="EMBL" id="BAABGQ010000005">
    <property type="protein sequence ID" value="GAA4496131.1"/>
    <property type="molecule type" value="Genomic_DNA"/>
</dbReference>
<reference evidence="3" key="1">
    <citation type="journal article" date="2019" name="Int. J. Syst. Evol. Microbiol.">
        <title>The Global Catalogue of Microorganisms (GCM) 10K type strain sequencing project: providing services to taxonomists for standard genome sequencing and annotation.</title>
        <authorList>
            <consortium name="The Broad Institute Genomics Platform"/>
            <consortium name="The Broad Institute Genome Sequencing Center for Infectious Disease"/>
            <person name="Wu L."/>
            <person name="Ma J."/>
        </authorList>
    </citation>
    <scope>NUCLEOTIDE SEQUENCE [LARGE SCALE GENOMIC DNA]</scope>
    <source>
        <strain evidence="3">JCM 17841</strain>
    </source>
</reference>
<accession>A0ABP8Q4G0</accession>
<evidence type="ECO:0000313" key="2">
    <source>
        <dbReference type="EMBL" id="GAA4496131.1"/>
    </source>
</evidence>
<keyword evidence="1" id="KW-0472">Membrane</keyword>
<evidence type="ECO:0000313" key="3">
    <source>
        <dbReference type="Proteomes" id="UP001501243"/>
    </source>
</evidence>
<feature type="transmembrane region" description="Helical" evidence="1">
    <location>
        <begin position="30"/>
        <end position="49"/>
    </location>
</feature>
<dbReference type="Proteomes" id="UP001501243">
    <property type="component" value="Unassembled WGS sequence"/>
</dbReference>
<comment type="caution">
    <text evidence="2">The sequence shown here is derived from an EMBL/GenBank/DDBJ whole genome shotgun (WGS) entry which is preliminary data.</text>
</comment>
<sequence>MDSSSLPSSSPDRGYAPAALPSCEAFAVKIGYIWVMVLAPVSGFVIGLVCLSEGFSVGLLALAVALLALGYLAWRQGYRAVRLELRPESLYIQPVDSGHPAKELPLSRIANYLRPRRPIIKYLSYNCTAVAGFASASACARPRPAS</sequence>
<gene>
    <name evidence="2" type="ORF">GCM10023172_08820</name>
</gene>
<proteinExistence type="predicted"/>
<keyword evidence="1" id="KW-1133">Transmembrane helix</keyword>
<protein>
    <submittedName>
        <fullName evidence="2">Uncharacterized protein</fullName>
    </submittedName>
</protein>
<feature type="transmembrane region" description="Helical" evidence="1">
    <location>
        <begin position="55"/>
        <end position="74"/>
    </location>
</feature>
<evidence type="ECO:0000256" key="1">
    <source>
        <dbReference type="SAM" id="Phobius"/>
    </source>
</evidence>
<keyword evidence="3" id="KW-1185">Reference proteome</keyword>
<keyword evidence="1" id="KW-0812">Transmembrane</keyword>
<organism evidence="2 3">
    <name type="scientific">Hymenobacter ginsengisoli</name>
    <dbReference type="NCBI Taxonomy" id="1051626"/>
    <lineage>
        <taxon>Bacteria</taxon>
        <taxon>Pseudomonadati</taxon>
        <taxon>Bacteroidota</taxon>
        <taxon>Cytophagia</taxon>
        <taxon>Cytophagales</taxon>
        <taxon>Hymenobacteraceae</taxon>
        <taxon>Hymenobacter</taxon>
    </lineage>
</organism>
<name>A0ABP8Q4G0_9BACT</name>